<evidence type="ECO:0000256" key="4">
    <source>
        <dbReference type="ARBA" id="ARBA00022679"/>
    </source>
</evidence>
<feature type="domain" description="Protein kinase" evidence="11">
    <location>
        <begin position="318"/>
        <end position="588"/>
    </location>
</feature>
<evidence type="ECO:0000256" key="5">
    <source>
        <dbReference type="ARBA" id="ARBA00022741"/>
    </source>
</evidence>
<dbReference type="EC" id="2.7.11.25" evidence="2"/>
<protein>
    <recommendedName>
        <fullName evidence="2">mitogen-activated protein kinase kinase kinase</fullName>
        <ecNumber evidence="2">2.7.11.25</ecNumber>
    </recommendedName>
</protein>
<dbReference type="FunFam" id="1.10.510.10:FF:000359">
    <property type="entry name" value="Mitogen-activated protein kinase 1, putative, expressed"/>
    <property type="match status" value="1"/>
</dbReference>
<dbReference type="PANTHER" id="PTHR48016">
    <property type="entry name" value="MAP KINASE KINASE KINASE SSK2-RELATED-RELATED"/>
    <property type="match status" value="1"/>
</dbReference>
<dbReference type="InterPro" id="IPR017441">
    <property type="entry name" value="Protein_kinase_ATP_BS"/>
</dbReference>
<evidence type="ECO:0000256" key="8">
    <source>
        <dbReference type="ARBA" id="ARBA00047559"/>
    </source>
</evidence>
<dbReference type="GO" id="GO:0005524">
    <property type="term" value="F:ATP binding"/>
    <property type="evidence" value="ECO:0007669"/>
    <property type="project" value="UniProtKB-UniRule"/>
</dbReference>
<dbReference type="Proteomes" id="UP001279734">
    <property type="component" value="Unassembled WGS sequence"/>
</dbReference>
<dbReference type="Pfam" id="PF00069">
    <property type="entry name" value="Pkinase"/>
    <property type="match status" value="1"/>
</dbReference>
<keyword evidence="6" id="KW-0418">Kinase</keyword>
<feature type="binding site" evidence="10">
    <location>
        <position position="346"/>
    </location>
    <ligand>
        <name>ATP</name>
        <dbReference type="ChEBI" id="CHEBI:30616"/>
    </ligand>
</feature>
<evidence type="ECO:0000256" key="9">
    <source>
        <dbReference type="ARBA" id="ARBA00048329"/>
    </source>
</evidence>
<evidence type="ECO:0000256" key="10">
    <source>
        <dbReference type="PROSITE-ProRule" id="PRU10141"/>
    </source>
</evidence>
<dbReference type="EMBL" id="BSYO01000040">
    <property type="protein sequence ID" value="GMH31343.1"/>
    <property type="molecule type" value="Genomic_DNA"/>
</dbReference>
<reference evidence="12" key="1">
    <citation type="submission" date="2023-05" db="EMBL/GenBank/DDBJ databases">
        <title>Nepenthes gracilis genome sequencing.</title>
        <authorList>
            <person name="Fukushima K."/>
        </authorList>
    </citation>
    <scope>NUCLEOTIDE SEQUENCE</scope>
    <source>
        <strain evidence="12">SING2019-196</strain>
    </source>
</reference>
<dbReference type="InterPro" id="IPR000719">
    <property type="entry name" value="Prot_kinase_dom"/>
</dbReference>
<dbReference type="SUPFAM" id="SSF56112">
    <property type="entry name" value="Protein kinase-like (PK-like)"/>
    <property type="match status" value="1"/>
</dbReference>
<keyword evidence="4" id="KW-0808">Transferase</keyword>
<comment type="caution">
    <text evidence="12">The sequence shown here is derived from an EMBL/GenBank/DDBJ whole genome shotgun (WGS) entry which is preliminary data.</text>
</comment>
<gene>
    <name evidence="12" type="ORF">Nepgr_033186</name>
</gene>
<evidence type="ECO:0000256" key="2">
    <source>
        <dbReference type="ARBA" id="ARBA00012406"/>
    </source>
</evidence>
<name>A0AAD3TLU3_NEPGR</name>
<dbReference type="Gene3D" id="1.10.510.10">
    <property type="entry name" value="Transferase(Phosphotransferase) domain 1"/>
    <property type="match status" value="1"/>
</dbReference>
<evidence type="ECO:0000313" key="12">
    <source>
        <dbReference type="EMBL" id="GMH31343.1"/>
    </source>
</evidence>
<dbReference type="InterPro" id="IPR050538">
    <property type="entry name" value="MAP_kinase_kinase_kinase"/>
</dbReference>
<dbReference type="AlphaFoldDB" id="A0AAD3TLU3"/>
<evidence type="ECO:0000256" key="3">
    <source>
        <dbReference type="ARBA" id="ARBA00022527"/>
    </source>
</evidence>
<dbReference type="GO" id="GO:0005737">
    <property type="term" value="C:cytoplasm"/>
    <property type="evidence" value="ECO:0007669"/>
    <property type="project" value="TreeGrafter"/>
</dbReference>
<keyword evidence="5 10" id="KW-0547">Nucleotide-binding</keyword>
<keyword evidence="3" id="KW-0723">Serine/threonine-protein kinase</keyword>
<dbReference type="InterPro" id="IPR011009">
    <property type="entry name" value="Kinase-like_dom_sf"/>
</dbReference>
<evidence type="ECO:0000313" key="13">
    <source>
        <dbReference type="Proteomes" id="UP001279734"/>
    </source>
</evidence>
<dbReference type="GO" id="GO:0004709">
    <property type="term" value="F:MAP kinase kinase kinase activity"/>
    <property type="evidence" value="ECO:0007669"/>
    <property type="project" value="UniProtKB-EC"/>
</dbReference>
<keyword evidence="13" id="KW-1185">Reference proteome</keyword>
<evidence type="ECO:0000256" key="7">
    <source>
        <dbReference type="ARBA" id="ARBA00022840"/>
    </source>
</evidence>
<dbReference type="PROSITE" id="PS50011">
    <property type="entry name" value="PROTEIN_KINASE_DOM"/>
    <property type="match status" value="1"/>
</dbReference>
<dbReference type="InterPro" id="IPR008271">
    <property type="entry name" value="Ser/Thr_kinase_AS"/>
</dbReference>
<accession>A0AAD3TLU3</accession>
<comment type="catalytic activity">
    <reaction evidence="8">
        <text>L-threonyl-[protein] + ATP = O-phospho-L-threonyl-[protein] + ADP + H(+)</text>
        <dbReference type="Rhea" id="RHEA:46608"/>
        <dbReference type="Rhea" id="RHEA-COMP:11060"/>
        <dbReference type="Rhea" id="RHEA-COMP:11605"/>
        <dbReference type="ChEBI" id="CHEBI:15378"/>
        <dbReference type="ChEBI" id="CHEBI:30013"/>
        <dbReference type="ChEBI" id="CHEBI:30616"/>
        <dbReference type="ChEBI" id="CHEBI:61977"/>
        <dbReference type="ChEBI" id="CHEBI:456216"/>
        <dbReference type="EC" id="2.7.11.25"/>
    </reaction>
</comment>
<proteinExistence type="inferred from homology"/>
<evidence type="ECO:0000259" key="11">
    <source>
        <dbReference type="PROSITE" id="PS50011"/>
    </source>
</evidence>
<organism evidence="12 13">
    <name type="scientific">Nepenthes gracilis</name>
    <name type="common">Slender pitcher plant</name>
    <dbReference type="NCBI Taxonomy" id="150966"/>
    <lineage>
        <taxon>Eukaryota</taxon>
        <taxon>Viridiplantae</taxon>
        <taxon>Streptophyta</taxon>
        <taxon>Embryophyta</taxon>
        <taxon>Tracheophyta</taxon>
        <taxon>Spermatophyta</taxon>
        <taxon>Magnoliopsida</taxon>
        <taxon>eudicotyledons</taxon>
        <taxon>Gunneridae</taxon>
        <taxon>Pentapetalae</taxon>
        <taxon>Caryophyllales</taxon>
        <taxon>Nepenthaceae</taxon>
        <taxon>Nepenthes</taxon>
    </lineage>
</organism>
<dbReference type="PROSITE" id="PS00108">
    <property type="entry name" value="PROTEIN_KINASE_ST"/>
    <property type="match status" value="1"/>
</dbReference>
<evidence type="ECO:0000256" key="1">
    <source>
        <dbReference type="ARBA" id="ARBA00006529"/>
    </source>
</evidence>
<comment type="similarity">
    <text evidence="1">Belongs to the protein kinase superfamily. STE Ser/Thr protein kinase family. MAP kinase kinase kinase subfamily.</text>
</comment>
<evidence type="ECO:0000256" key="6">
    <source>
        <dbReference type="ARBA" id="ARBA00022777"/>
    </source>
</evidence>
<dbReference type="SMART" id="SM00220">
    <property type="entry name" value="S_TKc"/>
    <property type="match status" value="1"/>
</dbReference>
<dbReference type="PROSITE" id="PS00107">
    <property type="entry name" value="PROTEIN_KINASE_ATP"/>
    <property type="match status" value="1"/>
</dbReference>
<dbReference type="GO" id="GO:1902065">
    <property type="term" value="P:response to L-glutamate"/>
    <property type="evidence" value="ECO:0007669"/>
    <property type="project" value="UniProtKB-ARBA"/>
</dbReference>
<keyword evidence="7 10" id="KW-0067">ATP-binding</keyword>
<dbReference type="PANTHER" id="PTHR48016:SF29">
    <property type="entry name" value="MITOGEN-ACTIVATED PROTEIN KINASE KINASE KINASE 1-RELATED"/>
    <property type="match status" value="1"/>
</dbReference>
<sequence length="607" mass="67433">MHHMPWIFAKRKQRNSMTQTQSSGPKLVRSYASKNFEYIPSPSPSSSSSPRSSTVQQARCREAASFRIEGNDGELDFIYQSLGISGPDDFEIPRELWDAIKSTSLDVTQQSKLRQFDLVRSEEPKNLEVEGVDDDLYSNYEDIFLKSEVVGAGNMCVSEDPEKHEVQGFVDDLCARFEDSVNASEVVSANKRNCVSGGNKGIKGDRPPFLLTPPPAMSLPPLDNMCSTWDLVKALAPDGDHGLPLRNWETFHSPVEDKEDGENADQVTLNESRFWETVVLSGSCSFTTSQDDDSSSATTEPVSIISPVGRLRAYITGWVKGELLGQGSFGKVYKAFASDGSFFAVKEVSLLDKGSQGKQSIFQLEQEIELLSQFRHDNIVQYLGTDKDESKLYIFLELVTEGSLASLYQTYRLRDSQVSSYTRQILLGLKYLHDRNIVHRDIKCANILVASNGMVKLADFGLAKATKLNDLKSCKGSAFWMAPEVVNQRNEGYGLSADIWSLGCTVLEMLTSHVPYHPLEFVQALFRIGKGLPPPIPDSLSKDACDFVLQCLRNERCLGHLEDGITCEVNDIRIRCQTALSEEVDRVFAPISCFLPELVSSCNVGKS</sequence>
<comment type="catalytic activity">
    <reaction evidence="9">
        <text>L-seryl-[protein] + ATP = O-phospho-L-seryl-[protein] + ADP + H(+)</text>
        <dbReference type="Rhea" id="RHEA:17989"/>
        <dbReference type="Rhea" id="RHEA-COMP:9863"/>
        <dbReference type="Rhea" id="RHEA-COMP:11604"/>
        <dbReference type="ChEBI" id="CHEBI:15378"/>
        <dbReference type="ChEBI" id="CHEBI:29999"/>
        <dbReference type="ChEBI" id="CHEBI:30616"/>
        <dbReference type="ChEBI" id="CHEBI:83421"/>
        <dbReference type="ChEBI" id="CHEBI:456216"/>
        <dbReference type="EC" id="2.7.11.25"/>
    </reaction>
</comment>